<evidence type="ECO:0000256" key="8">
    <source>
        <dbReference type="ARBA" id="ARBA00022676"/>
    </source>
</evidence>
<evidence type="ECO:0000256" key="1">
    <source>
        <dbReference type="ARBA" id="ARBA00001946"/>
    </source>
</evidence>
<comment type="caution">
    <text evidence="18">The sequence shown here is derived from an EMBL/GenBank/DDBJ whole genome shotgun (WGS) entry which is preliminary data.</text>
</comment>
<dbReference type="SUPFAM" id="SSF53271">
    <property type="entry name" value="PRTase-like"/>
    <property type="match status" value="1"/>
</dbReference>
<proteinExistence type="inferred from homology"/>
<dbReference type="InterPro" id="IPR050408">
    <property type="entry name" value="HGPRT"/>
</dbReference>
<evidence type="ECO:0000256" key="9">
    <source>
        <dbReference type="ARBA" id="ARBA00022679"/>
    </source>
</evidence>
<reference evidence="18 19" key="1">
    <citation type="journal article" date="2021" name="Sci. Rep.">
        <title>The distribution of antibiotic resistance genes in chicken gut microbiota commensals.</title>
        <authorList>
            <person name="Juricova H."/>
            <person name="Matiasovicova J."/>
            <person name="Kubasova T."/>
            <person name="Cejkova D."/>
            <person name="Rychlik I."/>
        </authorList>
    </citation>
    <scope>NUCLEOTIDE SEQUENCE [LARGE SCALE GENOMIC DNA]</scope>
    <source>
        <strain evidence="18 19">An431b</strain>
    </source>
</reference>
<dbReference type="RefSeq" id="WP_205133741.1">
    <property type="nucleotide sequence ID" value="NZ_JACSNT010000008.1"/>
</dbReference>
<accession>A0ABS2GAY8</accession>
<keyword evidence="11 16" id="KW-0660">Purine salvage</keyword>
<evidence type="ECO:0000256" key="2">
    <source>
        <dbReference type="ARBA" id="ARBA00002049"/>
    </source>
</evidence>
<evidence type="ECO:0000256" key="10">
    <source>
        <dbReference type="ARBA" id="ARBA00022723"/>
    </source>
</evidence>
<comment type="subcellular location">
    <subcellularLocation>
        <location evidence="3 16">Cytoplasm</location>
    </subcellularLocation>
</comment>
<evidence type="ECO:0000256" key="13">
    <source>
        <dbReference type="ARBA" id="ARBA00022842"/>
    </source>
</evidence>
<evidence type="ECO:0000313" key="19">
    <source>
        <dbReference type="Proteomes" id="UP000729290"/>
    </source>
</evidence>
<dbReference type="Proteomes" id="UP000729290">
    <property type="component" value="Unassembled WGS sequence"/>
</dbReference>
<evidence type="ECO:0000256" key="3">
    <source>
        <dbReference type="ARBA" id="ARBA00004496"/>
    </source>
</evidence>
<comment type="cofactor">
    <cofactor evidence="1 16">
        <name>Mg(2+)</name>
        <dbReference type="ChEBI" id="CHEBI:18420"/>
    </cofactor>
</comment>
<comment type="function">
    <text evidence="2">Purine salvage pathway enzyme that catalyzes the transfer of the ribosyl-5-phosphate group from 5-phospho-alpha-D-ribose 1-diphosphate (PRPP) to the N9 position of the 6-oxopurines hypoxanthine and guanine to form the corresponding ribonucleotides IMP (inosine 5'-monophosphate) and GMP (guanosine 5'-monophosphate), with the release of PPi.</text>
</comment>
<dbReference type="NCBIfam" id="TIGR01203">
    <property type="entry name" value="HGPRTase"/>
    <property type="match status" value="1"/>
</dbReference>
<comment type="catalytic activity">
    <reaction evidence="14">
        <text>GMP + diphosphate = guanine + 5-phospho-alpha-D-ribose 1-diphosphate</text>
        <dbReference type="Rhea" id="RHEA:25424"/>
        <dbReference type="ChEBI" id="CHEBI:16235"/>
        <dbReference type="ChEBI" id="CHEBI:33019"/>
        <dbReference type="ChEBI" id="CHEBI:58017"/>
        <dbReference type="ChEBI" id="CHEBI:58115"/>
        <dbReference type="EC" id="2.4.2.8"/>
    </reaction>
    <physiologicalReaction direction="right-to-left" evidence="14">
        <dbReference type="Rhea" id="RHEA:25426"/>
    </physiologicalReaction>
</comment>
<keyword evidence="8 16" id="KW-0328">Glycosyltransferase</keyword>
<dbReference type="InterPro" id="IPR005904">
    <property type="entry name" value="Hxn_phspho_trans"/>
</dbReference>
<comment type="catalytic activity">
    <reaction evidence="15">
        <text>IMP + diphosphate = hypoxanthine + 5-phospho-alpha-D-ribose 1-diphosphate</text>
        <dbReference type="Rhea" id="RHEA:17973"/>
        <dbReference type="ChEBI" id="CHEBI:17368"/>
        <dbReference type="ChEBI" id="CHEBI:33019"/>
        <dbReference type="ChEBI" id="CHEBI:58017"/>
        <dbReference type="ChEBI" id="CHEBI:58053"/>
        <dbReference type="EC" id="2.4.2.8"/>
    </reaction>
    <physiologicalReaction direction="right-to-left" evidence="15">
        <dbReference type="Rhea" id="RHEA:17975"/>
    </physiologicalReaction>
</comment>
<evidence type="ECO:0000256" key="14">
    <source>
        <dbReference type="ARBA" id="ARBA00048811"/>
    </source>
</evidence>
<dbReference type="PANTHER" id="PTHR43340:SF1">
    <property type="entry name" value="HYPOXANTHINE PHOSPHORIBOSYLTRANSFERASE"/>
    <property type="match status" value="1"/>
</dbReference>
<evidence type="ECO:0000256" key="6">
    <source>
        <dbReference type="ARBA" id="ARBA00008391"/>
    </source>
</evidence>
<evidence type="ECO:0000259" key="17">
    <source>
        <dbReference type="Pfam" id="PF00156"/>
    </source>
</evidence>
<dbReference type="Gene3D" id="3.40.50.2020">
    <property type="match status" value="1"/>
</dbReference>
<evidence type="ECO:0000256" key="4">
    <source>
        <dbReference type="ARBA" id="ARBA00004669"/>
    </source>
</evidence>
<keyword evidence="9 16" id="KW-0808">Transferase</keyword>
<sequence>MKERIEVMISAEEISQRLEEIARQVEKDFCGEQVELVCVLKGGVVTLVDLAKKLHLPVTLNFMDVSSYGDATESSGRIKILRDLDEDITGKNVLLVEDIIDSGRTLSHLRALMLHRNPKKFKICTLLDKPDRRVTEVPVDYVGFTIPDAFVVGYGLDYAQKYRNLDYVGVVHFEED</sequence>
<comment type="similarity">
    <text evidence="6 16">Belongs to the purine/pyrimidine phosphoribosyltransferase family.</text>
</comment>
<gene>
    <name evidence="18" type="primary">hpt</name>
    <name evidence="18" type="ORF">H9X83_07695</name>
</gene>
<evidence type="ECO:0000313" key="18">
    <source>
        <dbReference type="EMBL" id="MBM6878042.1"/>
    </source>
</evidence>
<keyword evidence="13 16" id="KW-0460">Magnesium</keyword>
<dbReference type="Pfam" id="PF00156">
    <property type="entry name" value="Pribosyltran"/>
    <property type="match status" value="1"/>
</dbReference>
<keyword evidence="7 16" id="KW-0963">Cytoplasm</keyword>
<dbReference type="InterPro" id="IPR029057">
    <property type="entry name" value="PRTase-like"/>
</dbReference>
<comment type="pathway">
    <text evidence="5">Purine metabolism; GMP biosynthesis via salvage pathway; GMP from guanine: step 1/1.</text>
</comment>
<evidence type="ECO:0000256" key="16">
    <source>
        <dbReference type="RuleBase" id="RU364099"/>
    </source>
</evidence>
<dbReference type="CDD" id="cd06223">
    <property type="entry name" value="PRTases_typeI"/>
    <property type="match status" value="1"/>
</dbReference>
<comment type="pathway">
    <text evidence="4 16">Purine metabolism; IMP biosynthesis via salvage pathway; IMP from hypoxanthine: step 1/1.</text>
</comment>
<dbReference type="GO" id="GO:0016757">
    <property type="term" value="F:glycosyltransferase activity"/>
    <property type="evidence" value="ECO:0007669"/>
    <property type="project" value="UniProtKB-KW"/>
</dbReference>
<dbReference type="InterPro" id="IPR000836">
    <property type="entry name" value="PRTase_dom"/>
</dbReference>
<evidence type="ECO:0000256" key="7">
    <source>
        <dbReference type="ARBA" id="ARBA00022490"/>
    </source>
</evidence>
<keyword evidence="19" id="KW-1185">Reference proteome</keyword>
<feature type="domain" description="Phosphoribosyltransferase" evidence="17">
    <location>
        <begin position="13"/>
        <end position="158"/>
    </location>
</feature>
<evidence type="ECO:0000256" key="5">
    <source>
        <dbReference type="ARBA" id="ARBA00004676"/>
    </source>
</evidence>
<keyword evidence="10 16" id="KW-0479">Metal-binding</keyword>
<dbReference type="EC" id="2.4.2.8" evidence="16"/>
<dbReference type="EMBL" id="JACSNV010000009">
    <property type="protein sequence ID" value="MBM6878042.1"/>
    <property type="molecule type" value="Genomic_DNA"/>
</dbReference>
<evidence type="ECO:0000256" key="15">
    <source>
        <dbReference type="ARBA" id="ARBA00049402"/>
    </source>
</evidence>
<protein>
    <recommendedName>
        <fullName evidence="16">Hypoxanthine phosphoribosyltransferase</fullName>
        <ecNumber evidence="16">2.4.2.8</ecNumber>
    </recommendedName>
</protein>
<organism evidence="18 19">
    <name type="scientific">Anaerotignum lactatifermentans</name>
    <dbReference type="NCBI Taxonomy" id="160404"/>
    <lineage>
        <taxon>Bacteria</taxon>
        <taxon>Bacillati</taxon>
        <taxon>Bacillota</taxon>
        <taxon>Clostridia</taxon>
        <taxon>Lachnospirales</taxon>
        <taxon>Anaerotignaceae</taxon>
        <taxon>Anaerotignum</taxon>
    </lineage>
</organism>
<dbReference type="PANTHER" id="PTHR43340">
    <property type="entry name" value="HYPOXANTHINE-GUANINE PHOSPHORIBOSYLTRANSFERASE"/>
    <property type="match status" value="1"/>
</dbReference>
<name>A0ABS2GAY8_9FIRM</name>
<evidence type="ECO:0000256" key="11">
    <source>
        <dbReference type="ARBA" id="ARBA00022726"/>
    </source>
</evidence>
<evidence type="ECO:0000256" key="12">
    <source>
        <dbReference type="ARBA" id="ARBA00022741"/>
    </source>
</evidence>
<keyword evidence="12 16" id="KW-0547">Nucleotide-binding</keyword>